<keyword evidence="2 5" id="KW-0328">Glycosyltransferase</keyword>
<dbReference type="SUPFAM" id="SSF53756">
    <property type="entry name" value="UDP-Glycosyltransferase/glycogen phosphorylase"/>
    <property type="match status" value="1"/>
</dbReference>
<evidence type="ECO:0000256" key="6">
    <source>
        <dbReference type="RuleBase" id="RU362057"/>
    </source>
</evidence>
<dbReference type="PROSITE" id="PS00375">
    <property type="entry name" value="UDPGT"/>
    <property type="match status" value="1"/>
</dbReference>
<evidence type="ECO:0000256" key="2">
    <source>
        <dbReference type="ARBA" id="ARBA00022676"/>
    </source>
</evidence>
<dbReference type="AlphaFoldDB" id="A0A5J6DQA0"/>
<evidence type="ECO:0000256" key="3">
    <source>
        <dbReference type="ARBA" id="ARBA00022679"/>
    </source>
</evidence>
<dbReference type="SMR" id="A0A5J6DQA0"/>
<dbReference type="FunFam" id="3.40.50.2000:FF:000124">
    <property type="entry name" value="Glycosyltransferase"/>
    <property type="match status" value="1"/>
</dbReference>
<dbReference type="InterPro" id="IPR035595">
    <property type="entry name" value="UDP_glycos_trans_CS"/>
</dbReference>
<dbReference type="InterPro" id="IPR002213">
    <property type="entry name" value="UDP_glucos_trans"/>
</dbReference>
<dbReference type="EMBL" id="MK616591">
    <property type="protein sequence ID" value="QES86204.1"/>
    <property type="molecule type" value="mRNA"/>
</dbReference>
<dbReference type="PANTHER" id="PTHR48048:SF76">
    <property type="entry name" value="UDP-GLYCOSYLTRANSFERASE 708D1-LIKE"/>
    <property type="match status" value="1"/>
</dbReference>
<protein>
    <recommendedName>
        <fullName evidence="6">Glycosyltransferase</fullName>
        <ecNumber evidence="6">2.4.1.-</ecNumber>
    </recommendedName>
</protein>
<comment type="similarity">
    <text evidence="1 5">Belongs to the UDP-glycosyltransferase family.</text>
</comment>
<dbReference type="FunFam" id="3.40.50.2000:FF:000127">
    <property type="entry name" value="Glycosyltransferase"/>
    <property type="match status" value="1"/>
</dbReference>
<evidence type="ECO:0000256" key="1">
    <source>
        <dbReference type="ARBA" id="ARBA00009995"/>
    </source>
</evidence>
<dbReference type="EC" id="2.4.1.-" evidence="6"/>
<evidence type="ECO:0000256" key="4">
    <source>
        <dbReference type="ARBA" id="ARBA00051296"/>
    </source>
</evidence>
<comment type="catalytic activity">
    <reaction evidence="4">
        <text>a 3'-hydro-2'-hydroxy-beta-oxodihydrochalcone + UDP-alpha-D-glucose = a 3'-(beta-D-glucopyranosyl)-2'-hydroxy-beta-oxodihydrochalcone + UDP + H(+)</text>
        <dbReference type="Rhea" id="RHEA:51504"/>
        <dbReference type="ChEBI" id="CHEBI:15378"/>
        <dbReference type="ChEBI" id="CHEBI:58223"/>
        <dbReference type="ChEBI" id="CHEBI:58885"/>
        <dbReference type="ChEBI" id="CHEBI:142482"/>
        <dbReference type="ChEBI" id="CHEBI:142483"/>
        <dbReference type="EC" id="2.4.1.360"/>
    </reaction>
    <physiologicalReaction direction="left-to-right" evidence="4">
        <dbReference type="Rhea" id="RHEA:51505"/>
    </physiologicalReaction>
</comment>
<reference evidence="7" key="1">
    <citation type="submission" date="2019-03" db="EMBL/GenBank/DDBJ databases">
        <title>Pathway-specific Enzymes from the Leaves of Bamboo and Crops Biosynthesize the Antinociceptive Agent Isoorientin.</title>
        <authorList>
            <person name="Sun Y."/>
            <person name="Chen Z."/>
            <person name="Zhang Q."/>
            <person name="Zhang Y."/>
            <person name="Wang Y."/>
        </authorList>
    </citation>
    <scope>NUCLEOTIDE SEQUENCE</scope>
</reference>
<dbReference type="Pfam" id="PF00201">
    <property type="entry name" value="UDPGT"/>
    <property type="match status" value="1"/>
</dbReference>
<accession>A0A5J6DQA0</accession>
<dbReference type="PANTHER" id="PTHR48048">
    <property type="entry name" value="GLYCOSYLTRANSFERASE"/>
    <property type="match status" value="1"/>
</dbReference>
<dbReference type="InterPro" id="IPR050481">
    <property type="entry name" value="UDP-glycosyltransf_plant"/>
</dbReference>
<dbReference type="CDD" id="cd03784">
    <property type="entry name" value="GT1_Gtf-like"/>
    <property type="match status" value="1"/>
</dbReference>
<dbReference type="GO" id="GO:0120514">
    <property type="term" value="F:2-hydroxyflavanone C-glucosyltransferase activity"/>
    <property type="evidence" value="ECO:0007669"/>
    <property type="project" value="UniProtKB-EC"/>
</dbReference>
<dbReference type="GO" id="GO:0035251">
    <property type="term" value="F:UDP-glucosyltransferase activity"/>
    <property type="evidence" value="ECO:0007669"/>
    <property type="project" value="InterPro"/>
</dbReference>
<dbReference type="Gene3D" id="3.40.50.2000">
    <property type="entry name" value="Glycogen Phosphorylase B"/>
    <property type="match status" value="2"/>
</dbReference>
<keyword evidence="3 5" id="KW-0808">Transferase</keyword>
<sequence>MAPPEMLSSGEQDRGAPHVVFIPSAGMGHLLPFFRFITALSSHDVDISVVTVLPTVTTAEADHFAALFTALPRIRRINFNLLPLDASAFPGADPFFLRWESLRRSAHLLGPLLAGATPSMSAVITDVTLASQVIPIVKDELHLSCHILFPSSTTMLSLCAYFPTYLDGANADHVVSDVDVPGVRRFTKATLPQALHDPNNLFTKQFVANGRGFTKADGFLLNTFEALEPEAIAALRGGKVIPCFPPVFTVAPLKSMIPADSEKVGAGSPMAWLDEQPARSVVYVAFGNRCAVTLDQIREIAAGLETSSFRFLWVLKTTVVDREDTVELKDVLGDGFLERMQGRGLVTKAWVDQEAVLNHPAVGLFLSHSGWNSVVEAAVGGVPLLAWPRFGDHRVNATAMVSGGVGVWMEHWSWDGEDRLVSGEEIGEKVKEVMADETVRARVAKVREEAAKAVAEGGSSYRSMQEFVAKLKAN</sequence>
<evidence type="ECO:0000313" key="7">
    <source>
        <dbReference type="EMBL" id="QES86204.1"/>
    </source>
</evidence>
<proteinExistence type="evidence at transcript level"/>
<evidence type="ECO:0000256" key="5">
    <source>
        <dbReference type="RuleBase" id="RU003718"/>
    </source>
</evidence>
<gene>
    <name evidence="7" type="primary">CGT4</name>
</gene>
<name>A0A5J6DQA0_PHYED</name>
<organism evidence="7">
    <name type="scientific">Phyllostachys edulis</name>
    <name type="common">Tortoise shell bamboo</name>
    <name type="synonym">Bambusa edulis</name>
    <dbReference type="NCBI Taxonomy" id="38705"/>
    <lineage>
        <taxon>Eukaryota</taxon>
        <taxon>Viridiplantae</taxon>
        <taxon>Streptophyta</taxon>
        <taxon>Embryophyta</taxon>
        <taxon>Tracheophyta</taxon>
        <taxon>Spermatophyta</taxon>
        <taxon>Magnoliopsida</taxon>
        <taxon>Liliopsida</taxon>
        <taxon>Poales</taxon>
        <taxon>Poaceae</taxon>
        <taxon>BOP clade</taxon>
        <taxon>Bambusoideae</taxon>
        <taxon>Arundinarodae</taxon>
        <taxon>Arundinarieae</taxon>
        <taxon>Arundinariinae</taxon>
        <taxon>Phyllostachys</taxon>
    </lineage>
</organism>